<dbReference type="PANTHER" id="PTHR46558">
    <property type="entry name" value="TRACRIPTIONAL REGULATORY PROTEIN-RELATED-RELATED"/>
    <property type="match status" value="1"/>
</dbReference>
<dbReference type="InterPro" id="IPR001387">
    <property type="entry name" value="Cro/C1-type_HTH"/>
</dbReference>
<comment type="caution">
    <text evidence="4">The sequence shown here is derived from an EMBL/GenBank/DDBJ whole genome shotgun (WGS) entry which is preliminary data.</text>
</comment>
<dbReference type="PANTHER" id="PTHR46558:SF4">
    <property type="entry name" value="DNA-BIDING PHAGE PROTEIN"/>
    <property type="match status" value="1"/>
</dbReference>
<dbReference type="PROSITE" id="PS50943">
    <property type="entry name" value="HTH_CROC1"/>
    <property type="match status" value="1"/>
</dbReference>
<sequence length="209" mass="23528">MYTEPINHLILLKRVALEMSQAELADHLLMDIRTLQRKETGLVKVSVKQDSQINNLLLASPPSPTYSGQDIAALRVNLGWTISEAAEKFYRLPEEWEQIERSQHAPSALHRFLSLAHDSQDEDGNIPRPTVGPHRASSDDSGPSAKPEHLKFIRKEYGLNQAQLAVLLGVSRATVNRYESGDYVIPRHMLVTLRGVAATLKERKFNQED</sequence>
<dbReference type="InterPro" id="IPR010982">
    <property type="entry name" value="Lambda_DNA-bd_dom_sf"/>
</dbReference>
<evidence type="ECO:0000313" key="4">
    <source>
        <dbReference type="EMBL" id="KKS05290.1"/>
    </source>
</evidence>
<dbReference type="Pfam" id="PF01381">
    <property type="entry name" value="HTH_3"/>
    <property type="match status" value="1"/>
</dbReference>
<gene>
    <name evidence="4" type="ORF">UU59_C0051G0010</name>
</gene>
<accession>A0A0G0VWR9</accession>
<evidence type="ECO:0000256" key="1">
    <source>
        <dbReference type="ARBA" id="ARBA00023125"/>
    </source>
</evidence>
<proteinExistence type="predicted"/>
<dbReference type="SUPFAM" id="SSF47413">
    <property type="entry name" value="lambda repressor-like DNA-binding domains"/>
    <property type="match status" value="2"/>
</dbReference>
<dbReference type="AlphaFoldDB" id="A0A0G0VWR9"/>
<dbReference type="SMART" id="SM00530">
    <property type="entry name" value="HTH_XRE"/>
    <property type="match status" value="2"/>
</dbReference>
<dbReference type="Gene3D" id="1.10.260.40">
    <property type="entry name" value="lambda repressor-like DNA-binding domains"/>
    <property type="match status" value="1"/>
</dbReference>
<reference evidence="4 5" key="1">
    <citation type="journal article" date="2015" name="Nature">
        <title>rRNA introns, odd ribosomes, and small enigmatic genomes across a large radiation of phyla.</title>
        <authorList>
            <person name="Brown C.T."/>
            <person name="Hug L.A."/>
            <person name="Thomas B.C."/>
            <person name="Sharon I."/>
            <person name="Castelle C.J."/>
            <person name="Singh A."/>
            <person name="Wilkins M.J."/>
            <person name="Williams K.H."/>
            <person name="Banfield J.F."/>
        </authorList>
    </citation>
    <scope>NUCLEOTIDE SEQUENCE [LARGE SCALE GENOMIC DNA]</scope>
</reference>
<dbReference type="Proteomes" id="UP000034544">
    <property type="component" value="Unassembled WGS sequence"/>
</dbReference>
<feature type="domain" description="HTH cro/C1-type" evidence="3">
    <location>
        <begin position="150"/>
        <end position="193"/>
    </location>
</feature>
<dbReference type="CDD" id="cd00093">
    <property type="entry name" value="HTH_XRE"/>
    <property type="match status" value="1"/>
</dbReference>
<dbReference type="GO" id="GO:0003677">
    <property type="term" value="F:DNA binding"/>
    <property type="evidence" value="ECO:0007669"/>
    <property type="project" value="UniProtKB-KW"/>
</dbReference>
<name>A0A0G0VWR9_UNCKA</name>
<dbReference type="EMBL" id="LCBF01000051">
    <property type="protein sequence ID" value="KKS05290.1"/>
    <property type="molecule type" value="Genomic_DNA"/>
</dbReference>
<feature type="region of interest" description="Disordered" evidence="2">
    <location>
        <begin position="118"/>
        <end position="147"/>
    </location>
</feature>
<evidence type="ECO:0000259" key="3">
    <source>
        <dbReference type="PROSITE" id="PS50943"/>
    </source>
</evidence>
<organism evidence="4 5">
    <name type="scientific">candidate division WWE3 bacterium GW2011_GWE1_41_27</name>
    <dbReference type="NCBI Taxonomy" id="1619131"/>
    <lineage>
        <taxon>Bacteria</taxon>
        <taxon>Katanobacteria</taxon>
    </lineage>
</organism>
<protein>
    <recommendedName>
        <fullName evidence="3">HTH cro/C1-type domain-containing protein</fullName>
    </recommendedName>
</protein>
<evidence type="ECO:0000256" key="2">
    <source>
        <dbReference type="SAM" id="MobiDB-lite"/>
    </source>
</evidence>
<keyword evidence="1" id="KW-0238">DNA-binding</keyword>
<evidence type="ECO:0000313" key="5">
    <source>
        <dbReference type="Proteomes" id="UP000034544"/>
    </source>
</evidence>